<accession>A0A975YFP6</accession>
<evidence type="ECO:0000313" key="2">
    <source>
        <dbReference type="EMBL" id="QXL87546.1"/>
    </source>
</evidence>
<dbReference type="EMBL" id="JAIMBW010000001">
    <property type="protein sequence ID" value="MBY4894930.1"/>
    <property type="molecule type" value="Genomic_DNA"/>
</dbReference>
<dbReference type="EC" id="2.3.1.234" evidence="2"/>
<dbReference type="InterPro" id="IPR000905">
    <property type="entry name" value="Gcp-like_dom"/>
</dbReference>
<dbReference type="Gene3D" id="3.30.420.40">
    <property type="match status" value="2"/>
</dbReference>
<dbReference type="InterPro" id="IPR022496">
    <property type="entry name" value="T6A_TsaB"/>
</dbReference>
<dbReference type="NCBIfam" id="TIGR03725">
    <property type="entry name" value="T6A_YeaZ"/>
    <property type="match status" value="1"/>
</dbReference>
<dbReference type="Pfam" id="PF00814">
    <property type="entry name" value="TsaD"/>
    <property type="match status" value="1"/>
</dbReference>
<reference evidence="2 3" key="1">
    <citation type="submission" date="2021-07" db="EMBL/GenBank/DDBJ databases">
        <title>Karlodiniumbacter phycospheric gen. nov., sp. nov., a phycosphere bacterium isolated from karlodinium veneficum.</title>
        <authorList>
            <person name="Peng Y."/>
            <person name="Jiang L."/>
            <person name="Lee J."/>
        </authorList>
    </citation>
    <scope>NUCLEOTIDE SEQUENCE</scope>
    <source>
        <strain evidence="2 3">N5</strain>
    </source>
</reference>
<dbReference type="GO" id="GO:0061711">
    <property type="term" value="F:tRNA N(6)-L-threonylcarbamoyladenine synthase activity"/>
    <property type="evidence" value="ECO:0007669"/>
    <property type="project" value="UniProtKB-EC"/>
</dbReference>
<evidence type="ECO:0000259" key="1">
    <source>
        <dbReference type="Pfam" id="PF00814"/>
    </source>
</evidence>
<sequence length="211" mass="21381">MILGFDTSGAYVGTALWRDGDVATALYTDMAKGQAEHLMPMIEDTLANAQVTLDDLRAIGVGIGPGNFTGIRISVSAARGLALALGIPAIGVSLLEALAHGAQGPTLTCLKAPRGAFYLERQGGGLDRAAALVAANDLHDWAAPGLTVIGQDSAVLAAALGLPNAPSAYAPASAIARLAALRIGTPQPRPAPLYIKAADAAPSREQGPTIL</sequence>
<dbReference type="PANTHER" id="PTHR11735:SF11">
    <property type="entry name" value="TRNA THREONYLCARBAMOYLADENOSINE BIOSYNTHESIS PROTEIN TSAB"/>
    <property type="match status" value="1"/>
</dbReference>
<dbReference type="InterPro" id="IPR043129">
    <property type="entry name" value="ATPase_NBD"/>
</dbReference>
<dbReference type="RefSeq" id="WP_257894415.1">
    <property type="nucleotide sequence ID" value="NZ_JAIMBW010000001.1"/>
</dbReference>
<keyword evidence="2" id="KW-0012">Acyltransferase</keyword>
<gene>
    <name evidence="2" type="primary">tsaB</name>
    <name evidence="2" type="ORF">KUL25_19400</name>
</gene>
<evidence type="ECO:0000313" key="3">
    <source>
        <dbReference type="Proteomes" id="UP000693972"/>
    </source>
</evidence>
<keyword evidence="3" id="KW-1185">Reference proteome</keyword>
<dbReference type="PANTHER" id="PTHR11735">
    <property type="entry name" value="TRNA N6-ADENOSINE THREONYLCARBAMOYLTRANSFERASE"/>
    <property type="match status" value="1"/>
</dbReference>
<name>A0A975YFP6_9RHOB</name>
<organism evidence="2">
    <name type="scientific">Gymnodinialimonas phycosphaerae</name>
    <dbReference type="NCBI Taxonomy" id="2841589"/>
    <lineage>
        <taxon>Bacteria</taxon>
        <taxon>Pseudomonadati</taxon>
        <taxon>Pseudomonadota</taxon>
        <taxon>Alphaproteobacteria</taxon>
        <taxon>Rhodobacterales</taxon>
        <taxon>Paracoccaceae</taxon>
        <taxon>Gymnodinialimonas</taxon>
    </lineage>
</organism>
<dbReference type="Proteomes" id="UP000693972">
    <property type="component" value="Unassembled WGS sequence"/>
</dbReference>
<dbReference type="AlphaFoldDB" id="A0A975YFP6"/>
<dbReference type="SUPFAM" id="SSF53067">
    <property type="entry name" value="Actin-like ATPase domain"/>
    <property type="match status" value="1"/>
</dbReference>
<feature type="domain" description="Gcp-like" evidence="1">
    <location>
        <begin position="32"/>
        <end position="119"/>
    </location>
</feature>
<keyword evidence="2" id="KW-0808">Transferase</keyword>
<protein>
    <submittedName>
        <fullName evidence="2">tRNA (Adenosine(37)-N6)-threonylcarbamoyltransferase complex dimerization subunit type 1 TsaB</fullName>
        <ecNumber evidence="2">2.3.1.234</ecNumber>
    </submittedName>
</protein>
<dbReference type="GO" id="GO:0005829">
    <property type="term" value="C:cytosol"/>
    <property type="evidence" value="ECO:0007669"/>
    <property type="project" value="TreeGrafter"/>
</dbReference>
<dbReference type="EMBL" id="CP078073">
    <property type="protein sequence ID" value="QXL87546.1"/>
    <property type="molecule type" value="Genomic_DNA"/>
</dbReference>
<dbReference type="GO" id="GO:0002949">
    <property type="term" value="P:tRNA threonylcarbamoyladenosine modification"/>
    <property type="evidence" value="ECO:0007669"/>
    <property type="project" value="InterPro"/>
</dbReference>
<proteinExistence type="predicted"/>